<dbReference type="RefSeq" id="WP_091835151.1">
    <property type="nucleotide sequence ID" value="NZ_FNZK01000024.1"/>
</dbReference>
<keyword evidence="2" id="KW-1185">Reference proteome</keyword>
<dbReference type="Pfam" id="PF12900">
    <property type="entry name" value="Pyridox_ox_2"/>
    <property type="match status" value="1"/>
</dbReference>
<dbReference type="InterPro" id="IPR024747">
    <property type="entry name" value="Pyridox_Oxase-rel"/>
</dbReference>
<dbReference type="InterPro" id="IPR012349">
    <property type="entry name" value="Split_barrel_FMN-bd"/>
</dbReference>
<dbReference type="AlphaFoldDB" id="A0A1H7CR09"/>
<dbReference type="SUPFAM" id="SSF50475">
    <property type="entry name" value="FMN-binding split barrel"/>
    <property type="match status" value="1"/>
</dbReference>
<sequence>METVRYTQRICSDQQQIEAFLLSSRIGILALTGESFPYAVPVNYIWHKNAIYFHGMGSGKKNVLLAQNPPVCFTIYAEHGTVIDPVPCHADTAYMSVMIFGKAEKLIDFAESAVVMQKMIDKYMPNYYSQPLTGNLMEKYKSSLDGNGVGIYRIQADIVTAKENAVNSQTIF</sequence>
<dbReference type="Gene3D" id="2.30.110.10">
    <property type="entry name" value="Electron Transport, Fmn-binding Protein, Chain A"/>
    <property type="match status" value="1"/>
</dbReference>
<evidence type="ECO:0008006" key="3">
    <source>
        <dbReference type="Google" id="ProtNLM"/>
    </source>
</evidence>
<gene>
    <name evidence="1" type="ORF">SAMN05660742_12433</name>
</gene>
<dbReference type="Proteomes" id="UP000199662">
    <property type="component" value="Unassembled WGS sequence"/>
</dbReference>
<dbReference type="PANTHER" id="PTHR34071">
    <property type="entry name" value="5-NITROIMIDAZOLE ANTIBIOTICS RESISTANCE PROTEIN, NIMA-FAMILY-RELATED PROTEIN-RELATED"/>
    <property type="match status" value="1"/>
</dbReference>
<reference evidence="1 2" key="1">
    <citation type="submission" date="2016-10" db="EMBL/GenBank/DDBJ databases">
        <authorList>
            <person name="de Groot N.N."/>
        </authorList>
    </citation>
    <scope>NUCLEOTIDE SEQUENCE [LARGE SCALE GENOMIC DNA]</scope>
    <source>
        <strain evidence="1 2">DSM 2179</strain>
    </source>
</reference>
<dbReference type="STRING" id="84035.SAMN05660742_12433"/>
<protein>
    <recommendedName>
        <fullName evidence="3">Nitroimidazol reductase NimA, pyridoxamine 5'-phosphate oxidase superfamily</fullName>
    </recommendedName>
</protein>
<proteinExistence type="predicted"/>
<accession>A0A1H7CR09</accession>
<dbReference type="PANTHER" id="PTHR34071:SF2">
    <property type="entry name" value="FLAVIN-NUCLEOTIDE-BINDING PROTEIN"/>
    <property type="match status" value="1"/>
</dbReference>
<name>A0A1H7CR09_9FIRM</name>
<evidence type="ECO:0000313" key="1">
    <source>
        <dbReference type="EMBL" id="SEJ92059.1"/>
    </source>
</evidence>
<dbReference type="EMBL" id="FNZK01000024">
    <property type="protein sequence ID" value="SEJ92059.1"/>
    <property type="molecule type" value="Genomic_DNA"/>
</dbReference>
<evidence type="ECO:0000313" key="2">
    <source>
        <dbReference type="Proteomes" id="UP000199662"/>
    </source>
</evidence>
<organism evidence="1 2">
    <name type="scientific">Propionispira arboris</name>
    <dbReference type="NCBI Taxonomy" id="84035"/>
    <lineage>
        <taxon>Bacteria</taxon>
        <taxon>Bacillati</taxon>
        <taxon>Bacillota</taxon>
        <taxon>Negativicutes</taxon>
        <taxon>Selenomonadales</taxon>
        <taxon>Selenomonadaceae</taxon>
        <taxon>Propionispira</taxon>
    </lineage>
</organism>